<sequence>MSGASARAWTVIVPLFGPEPEQRPAWQSPALVSAIALDTIEAVASAASVGRIVLVTDAAAHRRLGTLSEHAAAVSQVLLTTPLARSGAIELARRHIHRTWGSCSVAVMPAAVPFLRPAELDAALAEAARYPRAVLAAADERGPALLTAREHSLLPNGEPDSYRGHLALGFTELTRAGSRSLQRDVGTLDRLAAAVAAEAAELADEPGGVAPAPRTRAVLRTLASAGVAPMSGWRALG</sequence>
<evidence type="ECO:0008006" key="3">
    <source>
        <dbReference type="Google" id="ProtNLM"/>
    </source>
</evidence>
<accession>A0A2S0WSM7</accession>
<organism evidence="1 2">
    <name type="scientific">Agromyces badenianii</name>
    <dbReference type="NCBI Taxonomy" id="2080742"/>
    <lineage>
        <taxon>Bacteria</taxon>
        <taxon>Bacillati</taxon>
        <taxon>Actinomycetota</taxon>
        <taxon>Actinomycetes</taxon>
        <taxon>Micrococcales</taxon>
        <taxon>Microbacteriaceae</taxon>
        <taxon>Agromyces</taxon>
    </lineage>
</organism>
<dbReference type="InterPro" id="IPR029044">
    <property type="entry name" value="Nucleotide-diphossugar_trans"/>
</dbReference>
<dbReference type="EMBL" id="CP028913">
    <property type="protein sequence ID" value="AWB94300.1"/>
    <property type="molecule type" value="Genomic_DNA"/>
</dbReference>
<gene>
    <name evidence="1" type="ORF">DCE93_00265</name>
</gene>
<dbReference type="SUPFAM" id="SSF53448">
    <property type="entry name" value="Nucleotide-diphospho-sugar transferases"/>
    <property type="match status" value="1"/>
</dbReference>
<dbReference type="Proteomes" id="UP000244729">
    <property type="component" value="Chromosome"/>
</dbReference>
<name>A0A2S0WSM7_9MICO</name>
<reference evidence="1 2" key="1">
    <citation type="submission" date="2018-04" db="EMBL/GenBank/DDBJ databases">
        <authorList>
            <person name="Li J."/>
        </authorList>
    </citation>
    <scope>NUCLEOTIDE SEQUENCE [LARGE SCALE GENOMIC DNA]</scope>
    <source>
        <strain evidence="2">30A</strain>
    </source>
</reference>
<dbReference type="AlphaFoldDB" id="A0A2S0WSM7"/>
<dbReference type="Gene3D" id="3.90.550.10">
    <property type="entry name" value="Spore Coat Polysaccharide Biosynthesis Protein SpsA, Chain A"/>
    <property type="match status" value="1"/>
</dbReference>
<dbReference type="RefSeq" id="WP_108594127.1">
    <property type="nucleotide sequence ID" value="NZ_CP028913.1"/>
</dbReference>
<proteinExistence type="predicted"/>
<keyword evidence="2" id="KW-1185">Reference proteome</keyword>
<evidence type="ECO:0000313" key="2">
    <source>
        <dbReference type="Proteomes" id="UP000244729"/>
    </source>
</evidence>
<protein>
    <recommendedName>
        <fullName evidence="3">2-phospho-L-lactate guanylyltransferase</fullName>
    </recommendedName>
</protein>
<evidence type="ECO:0000313" key="1">
    <source>
        <dbReference type="EMBL" id="AWB94300.1"/>
    </source>
</evidence>
<dbReference type="KEGG" id="agm:DCE93_00265"/>